<comment type="caution">
    <text evidence="1">The sequence shown here is derived from an EMBL/GenBank/DDBJ whole genome shotgun (WGS) entry which is preliminary data.</text>
</comment>
<accession>A0A371GGF0</accession>
<gene>
    <name evidence="1" type="ORF">CR513_28647</name>
</gene>
<feature type="non-terminal residue" evidence="1">
    <location>
        <position position="1"/>
    </location>
</feature>
<protein>
    <submittedName>
        <fullName evidence="1">Uncharacterized protein</fullName>
    </submittedName>
</protein>
<dbReference type="EMBL" id="QJKJ01005624">
    <property type="protein sequence ID" value="RDX89611.1"/>
    <property type="molecule type" value="Genomic_DNA"/>
</dbReference>
<name>A0A371GGF0_MUCPR</name>
<dbReference type="AlphaFoldDB" id="A0A371GGF0"/>
<evidence type="ECO:0000313" key="2">
    <source>
        <dbReference type="Proteomes" id="UP000257109"/>
    </source>
</evidence>
<dbReference type="Proteomes" id="UP000257109">
    <property type="component" value="Unassembled WGS sequence"/>
</dbReference>
<reference evidence="1" key="1">
    <citation type="submission" date="2018-05" db="EMBL/GenBank/DDBJ databases">
        <title>Draft genome of Mucuna pruriens seed.</title>
        <authorList>
            <person name="Nnadi N.E."/>
            <person name="Vos R."/>
            <person name="Hasami M.H."/>
            <person name="Devisetty U.K."/>
            <person name="Aguiy J.C."/>
        </authorList>
    </citation>
    <scope>NUCLEOTIDE SEQUENCE [LARGE SCALE GENOMIC DNA]</scope>
    <source>
        <strain evidence="1">JCA_2017</strain>
    </source>
</reference>
<organism evidence="1 2">
    <name type="scientific">Mucuna pruriens</name>
    <name type="common">Velvet bean</name>
    <name type="synonym">Dolichos pruriens</name>
    <dbReference type="NCBI Taxonomy" id="157652"/>
    <lineage>
        <taxon>Eukaryota</taxon>
        <taxon>Viridiplantae</taxon>
        <taxon>Streptophyta</taxon>
        <taxon>Embryophyta</taxon>
        <taxon>Tracheophyta</taxon>
        <taxon>Spermatophyta</taxon>
        <taxon>Magnoliopsida</taxon>
        <taxon>eudicotyledons</taxon>
        <taxon>Gunneridae</taxon>
        <taxon>Pentapetalae</taxon>
        <taxon>rosids</taxon>
        <taxon>fabids</taxon>
        <taxon>Fabales</taxon>
        <taxon>Fabaceae</taxon>
        <taxon>Papilionoideae</taxon>
        <taxon>50 kb inversion clade</taxon>
        <taxon>NPAAA clade</taxon>
        <taxon>indigoferoid/millettioid clade</taxon>
        <taxon>Phaseoleae</taxon>
        <taxon>Mucuna</taxon>
    </lineage>
</organism>
<proteinExistence type="predicted"/>
<keyword evidence="2" id="KW-1185">Reference proteome</keyword>
<sequence length="192" mass="20996">MINQLNDVNPMSILWQMMNVEGEQARISVVTKIHLSLDGTTGIEHVHKSKRSKTVSSNQNLNRRNSKHLVFQHLEGHRQSHIVRKNNGLPRVVRVERAITVPILVSSSLRDEVDVATSDVAGNGGGIRLVEGVLPLGGAPRSTLAIIHSEHPTELVHVPYLEQTDSIAGRIGEQAVLSGPPRETGPKHGPIR</sequence>
<evidence type="ECO:0000313" key="1">
    <source>
        <dbReference type="EMBL" id="RDX89611.1"/>
    </source>
</evidence>